<dbReference type="RefSeq" id="WP_268043342.1">
    <property type="nucleotide sequence ID" value="NZ_CP104064.1"/>
</dbReference>
<keyword evidence="11 12" id="KW-0694">RNA-binding</keyword>
<keyword evidence="5" id="KW-0548">Nucleotidyltransferase</keyword>
<evidence type="ECO:0000256" key="10">
    <source>
        <dbReference type="ARBA" id="ARBA00022842"/>
    </source>
</evidence>
<dbReference type="InterPro" id="IPR050124">
    <property type="entry name" value="tRNA_CCA-adding_enzyme"/>
</dbReference>
<protein>
    <submittedName>
        <fullName evidence="14">HD domain-containing protein</fullName>
    </submittedName>
</protein>
<evidence type="ECO:0000256" key="11">
    <source>
        <dbReference type="ARBA" id="ARBA00022884"/>
    </source>
</evidence>
<evidence type="ECO:0000256" key="4">
    <source>
        <dbReference type="ARBA" id="ARBA00022694"/>
    </source>
</evidence>
<keyword evidence="3 12" id="KW-0808">Transferase</keyword>
<evidence type="ECO:0000313" key="14">
    <source>
        <dbReference type="EMBL" id="WAH36042.1"/>
    </source>
</evidence>
<gene>
    <name evidence="14" type="ORF">NZD86_17540</name>
</gene>
<dbReference type="CDD" id="cd05398">
    <property type="entry name" value="NT_ClassII-CCAase"/>
    <property type="match status" value="1"/>
</dbReference>
<name>A0ABY6YZI9_9BACL</name>
<keyword evidence="2" id="KW-0533">Nickel</keyword>
<dbReference type="Pfam" id="PF12627">
    <property type="entry name" value="PolyA_pol_RNAbd"/>
    <property type="match status" value="1"/>
</dbReference>
<dbReference type="SUPFAM" id="SSF81891">
    <property type="entry name" value="Poly A polymerase C-terminal region-like"/>
    <property type="match status" value="1"/>
</dbReference>
<dbReference type="SUPFAM" id="SSF81301">
    <property type="entry name" value="Nucleotidyltransferase"/>
    <property type="match status" value="1"/>
</dbReference>
<evidence type="ECO:0000256" key="3">
    <source>
        <dbReference type="ARBA" id="ARBA00022679"/>
    </source>
</evidence>
<keyword evidence="8" id="KW-0692">RNA repair</keyword>
<dbReference type="Gene3D" id="1.10.3090.10">
    <property type="entry name" value="cca-adding enzyme, domain 2"/>
    <property type="match status" value="1"/>
</dbReference>
<dbReference type="InterPro" id="IPR012006">
    <property type="entry name" value="CCA_bact"/>
</dbReference>
<organism evidence="14 15">
    <name type="scientific">Alicyclobacillus dauci</name>
    <dbReference type="NCBI Taxonomy" id="1475485"/>
    <lineage>
        <taxon>Bacteria</taxon>
        <taxon>Bacillati</taxon>
        <taxon>Bacillota</taxon>
        <taxon>Bacilli</taxon>
        <taxon>Bacillales</taxon>
        <taxon>Alicyclobacillaceae</taxon>
        <taxon>Alicyclobacillus</taxon>
    </lineage>
</organism>
<dbReference type="Gene3D" id="3.30.460.10">
    <property type="entry name" value="Beta Polymerase, domain 2"/>
    <property type="match status" value="1"/>
</dbReference>
<evidence type="ECO:0000256" key="5">
    <source>
        <dbReference type="ARBA" id="ARBA00022695"/>
    </source>
</evidence>
<proteinExistence type="inferred from homology"/>
<comment type="similarity">
    <text evidence="12">Belongs to the tRNA nucleotidyltransferase/poly(A) polymerase family.</text>
</comment>
<dbReference type="EMBL" id="CP104064">
    <property type="protein sequence ID" value="WAH36042.1"/>
    <property type="molecule type" value="Genomic_DNA"/>
</dbReference>
<keyword evidence="9" id="KW-0067">ATP-binding</keyword>
<evidence type="ECO:0000256" key="7">
    <source>
        <dbReference type="ARBA" id="ARBA00022741"/>
    </source>
</evidence>
<sequence>MNIEDAGKRIEGAGGRLYFVGGGVRDQLMGKDFKDRDYAVTGLSAEEFKRLFPDAFLAGQAFPVFRMPIAGEVAEFALARTEKKVSTGHQGFEVDSSPSVSIEDDLMRRDLTINAIAMDVLSNEIVDPFGGRRDIDDGIIRAVSRAFAEDPLRVYRAARFAAQFGFRIERQTIGFMRALHDELRTLSVERVFEELRKALQTERPSLFFRALLQASVLDVHFPEVAKLVGVEQPVKWHPEGDAFEHTMQVLDVAAMLTDRDEVRFSALVHDLGKGITPRHKWPAHHGHEAAGVPLTARLCARLKLPSDWTNAALFATEHHMKIHILDRMKPQNVVTLLTEANRNPLGVDGFAMVGLADTRGRNDPTAPSPNAESMPHMWELIKNVTGRSIQTDATGKEFGDALRRERGRVIAEWRKQGNPSGTKK</sequence>
<keyword evidence="4" id="KW-0819">tRNA processing</keyword>
<keyword evidence="10" id="KW-0460">Magnesium</keyword>
<dbReference type="PANTHER" id="PTHR47545:SF1">
    <property type="entry name" value="MULTIFUNCTIONAL CCA PROTEIN"/>
    <property type="match status" value="1"/>
</dbReference>
<evidence type="ECO:0000256" key="6">
    <source>
        <dbReference type="ARBA" id="ARBA00022723"/>
    </source>
</evidence>
<evidence type="ECO:0000256" key="12">
    <source>
        <dbReference type="RuleBase" id="RU003953"/>
    </source>
</evidence>
<reference evidence="14" key="1">
    <citation type="submission" date="2022-08" db="EMBL/GenBank/DDBJ databases">
        <title>Alicyclobacillus dauci DSM2870, complete genome.</title>
        <authorList>
            <person name="Wang Q."/>
            <person name="Cai R."/>
            <person name="Wang Z."/>
        </authorList>
    </citation>
    <scope>NUCLEOTIDE SEQUENCE</scope>
    <source>
        <strain evidence="14">DSM 28700</strain>
    </source>
</reference>
<feature type="domain" description="HD" evidence="13">
    <location>
        <begin position="242"/>
        <end position="346"/>
    </location>
</feature>
<dbReference type="InterPro" id="IPR002646">
    <property type="entry name" value="PolA_pol_head_dom"/>
</dbReference>
<dbReference type="Proteomes" id="UP001164803">
    <property type="component" value="Chromosome"/>
</dbReference>
<dbReference type="PIRSF" id="PIRSF000813">
    <property type="entry name" value="CCA_bact"/>
    <property type="match status" value="1"/>
</dbReference>
<evidence type="ECO:0000313" key="15">
    <source>
        <dbReference type="Proteomes" id="UP001164803"/>
    </source>
</evidence>
<evidence type="ECO:0000256" key="8">
    <source>
        <dbReference type="ARBA" id="ARBA00022800"/>
    </source>
</evidence>
<evidence type="ECO:0000256" key="9">
    <source>
        <dbReference type="ARBA" id="ARBA00022840"/>
    </source>
</evidence>
<dbReference type="InterPro" id="IPR003607">
    <property type="entry name" value="HD/PDEase_dom"/>
</dbReference>
<dbReference type="PROSITE" id="PS51831">
    <property type="entry name" value="HD"/>
    <property type="match status" value="1"/>
</dbReference>
<keyword evidence="15" id="KW-1185">Reference proteome</keyword>
<dbReference type="InterPro" id="IPR043519">
    <property type="entry name" value="NT_sf"/>
</dbReference>
<keyword evidence="6" id="KW-0479">Metal-binding</keyword>
<dbReference type="Pfam" id="PF01743">
    <property type="entry name" value="PolyA_pol"/>
    <property type="match status" value="1"/>
</dbReference>
<evidence type="ECO:0000259" key="13">
    <source>
        <dbReference type="PROSITE" id="PS51831"/>
    </source>
</evidence>
<comment type="cofactor">
    <cofactor evidence="1">
        <name>Mg(2+)</name>
        <dbReference type="ChEBI" id="CHEBI:18420"/>
    </cofactor>
</comment>
<dbReference type="Pfam" id="PF01966">
    <property type="entry name" value="HD"/>
    <property type="match status" value="1"/>
</dbReference>
<dbReference type="CDD" id="cd00077">
    <property type="entry name" value="HDc"/>
    <property type="match status" value="1"/>
</dbReference>
<accession>A0ABY6YZI9</accession>
<dbReference type="InterPro" id="IPR032828">
    <property type="entry name" value="PolyA_RNA-bd"/>
</dbReference>
<keyword evidence="7" id="KW-0547">Nucleotide-binding</keyword>
<evidence type="ECO:0000256" key="2">
    <source>
        <dbReference type="ARBA" id="ARBA00022596"/>
    </source>
</evidence>
<dbReference type="PANTHER" id="PTHR47545">
    <property type="entry name" value="MULTIFUNCTIONAL CCA PROTEIN"/>
    <property type="match status" value="1"/>
</dbReference>
<evidence type="ECO:0000256" key="1">
    <source>
        <dbReference type="ARBA" id="ARBA00001946"/>
    </source>
</evidence>
<dbReference type="InterPro" id="IPR006674">
    <property type="entry name" value="HD_domain"/>
</dbReference>